<proteinExistence type="inferred from homology"/>
<dbReference type="EMBL" id="CDMC01000003">
    <property type="protein sequence ID" value="CEL03612.1"/>
    <property type="molecule type" value="Genomic_DNA"/>
</dbReference>
<comment type="cofactor">
    <cofactor evidence="3">
        <name>FAD</name>
        <dbReference type="ChEBI" id="CHEBI:57692"/>
    </cofactor>
</comment>
<dbReference type="Gene3D" id="3.50.50.60">
    <property type="entry name" value="FAD/NAD(P)-binding domain"/>
    <property type="match status" value="1"/>
</dbReference>
<protein>
    <recommendedName>
        <fullName evidence="4">Glucose-methanol-choline oxidoreductase N-terminal domain-containing protein</fullName>
    </recommendedName>
</protein>
<feature type="active site" description="Proton acceptor" evidence="2">
    <location>
        <position position="530"/>
    </location>
</feature>
<dbReference type="InterPro" id="IPR007867">
    <property type="entry name" value="GMC_OxRtase_C"/>
</dbReference>
<dbReference type="Gene3D" id="3.30.560.10">
    <property type="entry name" value="Glucose Oxidase, domain 3"/>
    <property type="match status" value="1"/>
</dbReference>
<reference evidence="6" key="1">
    <citation type="journal article" date="2016" name="Genome Announc.">
        <title>Draft genome sequences of fungus Aspergillus calidoustus.</title>
        <authorList>
            <person name="Horn F."/>
            <person name="Linde J."/>
            <person name="Mattern D.J."/>
            <person name="Walther G."/>
            <person name="Guthke R."/>
            <person name="Scherlach K."/>
            <person name="Martin K."/>
            <person name="Brakhage A.A."/>
            <person name="Petzke L."/>
            <person name="Valiante V."/>
        </authorList>
    </citation>
    <scope>NUCLEOTIDE SEQUENCE [LARGE SCALE GENOMIC DNA]</scope>
    <source>
        <strain evidence="6">SF006504</strain>
    </source>
</reference>
<dbReference type="Pfam" id="PF00732">
    <property type="entry name" value="GMC_oxred_N"/>
    <property type="match status" value="1"/>
</dbReference>
<keyword evidence="3" id="KW-0285">Flavoprotein</keyword>
<dbReference type="PANTHER" id="PTHR11552:SF123">
    <property type="entry name" value="GMC OXIDOREDUCTASE (AFU_ORTHOLOGUE AFUA_2G01770)-RELATED"/>
    <property type="match status" value="1"/>
</dbReference>
<evidence type="ECO:0000256" key="1">
    <source>
        <dbReference type="ARBA" id="ARBA00010790"/>
    </source>
</evidence>
<evidence type="ECO:0000256" key="3">
    <source>
        <dbReference type="PIRSR" id="PIRSR000137-2"/>
    </source>
</evidence>
<comment type="similarity">
    <text evidence="1">Belongs to the GMC oxidoreductase family.</text>
</comment>
<dbReference type="GO" id="GO:0050660">
    <property type="term" value="F:flavin adenine dinucleotide binding"/>
    <property type="evidence" value="ECO:0007669"/>
    <property type="project" value="InterPro"/>
</dbReference>
<dbReference type="InterPro" id="IPR000172">
    <property type="entry name" value="GMC_OxRdtase_N"/>
</dbReference>
<evidence type="ECO:0000313" key="5">
    <source>
        <dbReference type="EMBL" id="CEL03612.1"/>
    </source>
</evidence>
<feature type="binding site" evidence="3">
    <location>
        <begin position="531"/>
        <end position="532"/>
    </location>
    <ligand>
        <name>FAD</name>
        <dbReference type="ChEBI" id="CHEBI:57692"/>
    </ligand>
</feature>
<dbReference type="OrthoDB" id="269227at2759"/>
<dbReference type="InterPro" id="IPR012132">
    <property type="entry name" value="GMC_OxRdtase"/>
</dbReference>
<dbReference type="Pfam" id="PF05199">
    <property type="entry name" value="GMC_oxred_C"/>
    <property type="match status" value="1"/>
</dbReference>
<name>A0A0U5C5X8_ASPCI</name>
<dbReference type="InterPro" id="IPR036188">
    <property type="entry name" value="FAD/NAD-bd_sf"/>
</dbReference>
<dbReference type="SUPFAM" id="SSF54373">
    <property type="entry name" value="FAD-linked reductases, C-terminal domain"/>
    <property type="match status" value="1"/>
</dbReference>
<gene>
    <name evidence="5" type="ORF">ASPCAL04764</name>
</gene>
<accession>A0A0U5C5X8</accession>
<keyword evidence="3" id="KW-0274">FAD</keyword>
<organism evidence="5 6">
    <name type="scientific">Aspergillus calidoustus</name>
    <dbReference type="NCBI Taxonomy" id="454130"/>
    <lineage>
        <taxon>Eukaryota</taxon>
        <taxon>Fungi</taxon>
        <taxon>Dikarya</taxon>
        <taxon>Ascomycota</taxon>
        <taxon>Pezizomycotina</taxon>
        <taxon>Eurotiomycetes</taxon>
        <taxon>Eurotiomycetidae</taxon>
        <taxon>Eurotiales</taxon>
        <taxon>Aspergillaceae</taxon>
        <taxon>Aspergillus</taxon>
        <taxon>Aspergillus subgen. Nidulantes</taxon>
    </lineage>
</organism>
<evidence type="ECO:0000313" key="6">
    <source>
        <dbReference type="Proteomes" id="UP000054771"/>
    </source>
</evidence>
<feature type="active site" description="Proton donor" evidence="2">
    <location>
        <position position="492"/>
    </location>
</feature>
<dbReference type="PIRSF" id="PIRSF000137">
    <property type="entry name" value="Alcohol_oxidase"/>
    <property type="match status" value="1"/>
</dbReference>
<feature type="domain" description="Glucose-methanol-choline oxidoreductase N-terminal" evidence="4">
    <location>
        <begin position="260"/>
        <end position="274"/>
    </location>
</feature>
<keyword evidence="6" id="KW-1185">Reference proteome</keyword>
<evidence type="ECO:0000256" key="2">
    <source>
        <dbReference type="PIRSR" id="PIRSR000137-1"/>
    </source>
</evidence>
<dbReference type="AlphaFoldDB" id="A0A0U5C5X8"/>
<sequence>MALQEADYIIVGGGLTGCVVASRLKQADPHLEVLILEAGADESDNEATKTFASLFSLLDSDLDWSYKITPQKNTAGRVHPVHAGKALGGGSVTNFQGWSRGDARDYDQWAKMVGDKRWSYDGLLPYFRKSETFFDRDADPAQHGFHGPIHVTAVSEGPSGRKYPLRKPISDAWLEVGETLNPDGCSGNLAGVCEFYESWHNGRRQSANEAYSLQGVARVTEAVVHRVEFTKTHRERIASGVVLADGRRFKARKEVILAAGALRTPQVLMLSGIGPHDTLAKFDIPTVVDVPQVGRNLTDHFALYQLYKLRNPELGLALGSPVLSDPSLLQGFPCDWAVNQAVPRDILAPALHKDEQTGHTTGDESVLIPGRPLVETLAVYASGGVPGVPTDGSVIMTSVMLLGATSRGIISINSADPTDPPLVDANYFDTEVDKVTLIHGVRRTMQALLTTSALREYIETEMPPPGMAALSASSSDAEIEARIRATGLAHHHSSGTAGMGTVVDTDLRVNGVRNLRVVDASVLPISIGGHPQATLYAVAEQAADIIIQETK</sequence>
<dbReference type="PROSITE" id="PS00624">
    <property type="entry name" value="GMC_OXRED_2"/>
    <property type="match status" value="1"/>
</dbReference>
<dbReference type="GO" id="GO:0016614">
    <property type="term" value="F:oxidoreductase activity, acting on CH-OH group of donors"/>
    <property type="evidence" value="ECO:0007669"/>
    <property type="project" value="InterPro"/>
</dbReference>
<evidence type="ECO:0000259" key="4">
    <source>
        <dbReference type="PROSITE" id="PS00624"/>
    </source>
</evidence>
<dbReference type="PANTHER" id="PTHR11552">
    <property type="entry name" value="GLUCOSE-METHANOL-CHOLINE GMC OXIDOREDUCTASE"/>
    <property type="match status" value="1"/>
</dbReference>
<feature type="binding site" evidence="3">
    <location>
        <position position="224"/>
    </location>
    <ligand>
        <name>FAD</name>
        <dbReference type="ChEBI" id="CHEBI:57692"/>
    </ligand>
</feature>
<dbReference type="Proteomes" id="UP000054771">
    <property type="component" value="Unassembled WGS sequence"/>
</dbReference>
<dbReference type="OMA" id="GREITHW"/>
<dbReference type="SUPFAM" id="SSF51905">
    <property type="entry name" value="FAD/NAD(P)-binding domain"/>
    <property type="match status" value="1"/>
</dbReference>
<dbReference type="STRING" id="454130.A0A0U5C5X8"/>